<dbReference type="EMBL" id="CP060724">
    <property type="protein sequence ID" value="QNN75036.1"/>
    <property type="molecule type" value="Genomic_DNA"/>
</dbReference>
<dbReference type="SUPFAM" id="SSF49899">
    <property type="entry name" value="Concanavalin A-like lectins/glucanases"/>
    <property type="match status" value="1"/>
</dbReference>
<evidence type="ECO:0000313" key="8">
    <source>
        <dbReference type="EMBL" id="QNN75036.1"/>
    </source>
</evidence>
<dbReference type="KEGG" id="wdi:H9L19_06530"/>
<name>A0A7G9T4L1_9LACO</name>
<sequence length="514" mass="57823">MAIKTYTNPIIKGFYPDPSICKRGNDYFLVNSSFGYTPGIPLFHSTDLVNWTQIGNCLENESAVDLTGSPSSGGIFAPTIRYHEGMFYVIVTNAATRENFFIRSSNPYEGWSVPILVPEWGGIDPSLFFDDDGKVYIQGTENFFTDEVSGIYQAQIDLENGNLLSERKLICAGTGGASPEGPHIYKLNGYYYLLLAEGGTEYAHMVTLFRSQDVNGPYMPYKDNPILSNRSIENTLQCIGHADLIVDQNNRPWIVCLGVRAQRGHSKYHHLGRETMLVPLKWDEEGWPTFINSRAVNTVMEGMLTNEQQEKNNSFNIDFTQTNMIPKNWVYLRNPVFENYSFTSRGLALNNATNSLSTDDSITFVGFRQTEFNTNLSINLAINQSATGDSESGLTVYMSKRFHYDLGIVKEQGDYYLIFRRTIGYLDTIIKKVPINSTDNIALKLISDSTDYKFGALINGNMIDMGIAESLFLAPEVTNTFTGVMYGLYATELQKLIPEQNLCDIQNVSYSEWT</sequence>
<evidence type="ECO:0000259" key="7">
    <source>
        <dbReference type="Pfam" id="PF17851"/>
    </source>
</evidence>
<evidence type="ECO:0000256" key="2">
    <source>
        <dbReference type="ARBA" id="ARBA00022801"/>
    </source>
</evidence>
<dbReference type="AlphaFoldDB" id="A0A7G9T4L1"/>
<feature type="site" description="Important for catalytic activity, responsible for pKa modulation of the active site Glu and correct orientation of both the proton donor and substrate" evidence="5">
    <location>
        <position position="124"/>
    </location>
</feature>
<accession>A0A7G9T4L1</accession>
<dbReference type="InterPro" id="IPR023296">
    <property type="entry name" value="Glyco_hydro_beta-prop_sf"/>
</dbReference>
<dbReference type="PANTHER" id="PTHR42812:SF12">
    <property type="entry name" value="BETA-XYLOSIDASE-RELATED"/>
    <property type="match status" value="1"/>
</dbReference>
<dbReference type="RefSeq" id="WP_187528871.1">
    <property type="nucleotide sequence ID" value="NZ_CP060724.1"/>
</dbReference>
<evidence type="ECO:0000256" key="1">
    <source>
        <dbReference type="ARBA" id="ARBA00009865"/>
    </source>
</evidence>
<proteinExistence type="inferred from homology"/>
<dbReference type="InterPro" id="IPR051795">
    <property type="entry name" value="Glycosyl_Hydrlase_43"/>
</dbReference>
<dbReference type="PANTHER" id="PTHR42812">
    <property type="entry name" value="BETA-XYLOSIDASE"/>
    <property type="match status" value="1"/>
</dbReference>
<feature type="active site" description="Proton acceptor" evidence="4">
    <location>
        <position position="17"/>
    </location>
</feature>
<dbReference type="SUPFAM" id="SSF75005">
    <property type="entry name" value="Arabinanase/levansucrase/invertase"/>
    <property type="match status" value="1"/>
</dbReference>
<feature type="domain" description="Beta-xylosidase C-terminal Concanavalin A-like" evidence="7">
    <location>
        <begin position="318"/>
        <end position="494"/>
    </location>
</feature>
<keyword evidence="3 6" id="KW-0326">Glycosidase</keyword>
<reference evidence="8 9" key="1">
    <citation type="submission" date="2020-08" db="EMBL/GenBank/DDBJ databases">
        <title>Genome sequence of Weissella diestrammenae KACC 16890T.</title>
        <authorList>
            <person name="Hyun D.-W."/>
            <person name="Bae J.-W."/>
        </authorList>
    </citation>
    <scope>NUCLEOTIDE SEQUENCE [LARGE SCALE GENOMIC DNA]</scope>
    <source>
        <strain evidence="8 9">KACC 16890</strain>
    </source>
</reference>
<gene>
    <name evidence="8" type="ORF">H9L19_06530</name>
</gene>
<dbReference type="CDD" id="cd18617">
    <property type="entry name" value="GH43_XynB-like"/>
    <property type="match status" value="1"/>
</dbReference>
<keyword evidence="9" id="KW-1185">Reference proteome</keyword>
<evidence type="ECO:0000256" key="4">
    <source>
        <dbReference type="PIRSR" id="PIRSR606710-1"/>
    </source>
</evidence>
<dbReference type="Gene3D" id="2.60.120.200">
    <property type="match status" value="1"/>
</dbReference>
<comment type="similarity">
    <text evidence="1 6">Belongs to the glycosyl hydrolase 43 family.</text>
</comment>
<dbReference type="Gene3D" id="2.115.10.20">
    <property type="entry name" value="Glycosyl hydrolase domain, family 43"/>
    <property type="match status" value="1"/>
</dbReference>
<dbReference type="InterPro" id="IPR041542">
    <property type="entry name" value="GH43_C2"/>
</dbReference>
<evidence type="ECO:0000256" key="5">
    <source>
        <dbReference type="PIRSR" id="PIRSR606710-2"/>
    </source>
</evidence>
<feature type="active site" description="Proton donor" evidence="4">
    <location>
        <position position="180"/>
    </location>
</feature>
<keyword evidence="2 6" id="KW-0378">Hydrolase</keyword>
<protein>
    <submittedName>
        <fullName evidence="8">Family 43 glycosylhydrolase</fullName>
    </submittedName>
</protein>
<dbReference type="Pfam" id="PF04616">
    <property type="entry name" value="Glyco_hydro_43"/>
    <property type="match status" value="1"/>
</dbReference>
<dbReference type="GO" id="GO:0005975">
    <property type="term" value="P:carbohydrate metabolic process"/>
    <property type="evidence" value="ECO:0007669"/>
    <property type="project" value="InterPro"/>
</dbReference>
<evidence type="ECO:0000256" key="6">
    <source>
        <dbReference type="RuleBase" id="RU361187"/>
    </source>
</evidence>
<dbReference type="GO" id="GO:0004553">
    <property type="term" value="F:hydrolase activity, hydrolyzing O-glycosyl compounds"/>
    <property type="evidence" value="ECO:0007669"/>
    <property type="project" value="InterPro"/>
</dbReference>
<dbReference type="Pfam" id="PF17851">
    <property type="entry name" value="GH43_C2"/>
    <property type="match status" value="1"/>
</dbReference>
<dbReference type="Proteomes" id="UP000515800">
    <property type="component" value="Chromosome"/>
</dbReference>
<dbReference type="InterPro" id="IPR006710">
    <property type="entry name" value="Glyco_hydro_43"/>
</dbReference>
<dbReference type="InterPro" id="IPR013320">
    <property type="entry name" value="ConA-like_dom_sf"/>
</dbReference>
<organism evidence="8 9">
    <name type="scientific">Weissella diestrammenae</name>
    <dbReference type="NCBI Taxonomy" id="1162633"/>
    <lineage>
        <taxon>Bacteria</taxon>
        <taxon>Bacillati</taxon>
        <taxon>Bacillota</taxon>
        <taxon>Bacilli</taxon>
        <taxon>Lactobacillales</taxon>
        <taxon>Lactobacillaceae</taxon>
        <taxon>Weissella</taxon>
    </lineage>
</organism>
<evidence type="ECO:0000256" key="3">
    <source>
        <dbReference type="ARBA" id="ARBA00023295"/>
    </source>
</evidence>
<evidence type="ECO:0000313" key="9">
    <source>
        <dbReference type="Proteomes" id="UP000515800"/>
    </source>
</evidence>